<sequence length="262" mass="29341">MAWTYSALEKAEYSTMEGAKKTMSRLEPNGSSRYDLFDPIIQCPSGGLQRIGSSGEGGKFLCMETIAETPNCVVYSIGSNGQFDFEASILSSTNCSVHTFDCTYNGSSINNERHSYHKICVGRSTETRSSATGSLQFMSLADITQMLGHSKVDLLKMDIEGFEYEVMSGLDLKSSCAFPMQISMEVHYHSLYLFTSFHNKPQYWDNMVWTMHQLSLAELAVFFQHIANLGYAIVSRDDNPLGRGCCSEFTFLRVEWPARCNS</sequence>
<dbReference type="InterPro" id="IPR025714">
    <property type="entry name" value="Methyltranfer_dom"/>
</dbReference>
<proteinExistence type="predicted"/>
<dbReference type="InterPro" id="IPR026913">
    <property type="entry name" value="METTL24"/>
</dbReference>
<comment type="caution">
    <text evidence="2">The sequence shown here is derived from an EMBL/GenBank/DDBJ whole genome shotgun (WGS) entry which is preliminary data.</text>
</comment>
<keyword evidence="3" id="KW-1185">Reference proteome</keyword>
<protein>
    <recommendedName>
        <fullName evidence="1">Methyltransferase domain-containing protein</fullName>
    </recommendedName>
</protein>
<dbReference type="Pfam" id="PF13383">
    <property type="entry name" value="Methyltransf_22"/>
    <property type="match status" value="1"/>
</dbReference>
<dbReference type="OrthoDB" id="2011676at2759"/>
<dbReference type="Proteomes" id="UP001055712">
    <property type="component" value="Unassembled WGS sequence"/>
</dbReference>
<accession>A0A9D4TSQ1</accession>
<evidence type="ECO:0000313" key="2">
    <source>
        <dbReference type="EMBL" id="KAI3432632.1"/>
    </source>
</evidence>
<feature type="domain" description="Methyltransferase" evidence="1">
    <location>
        <begin position="37"/>
        <end position="251"/>
    </location>
</feature>
<reference evidence="2" key="2">
    <citation type="submission" date="2020-11" db="EMBL/GenBank/DDBJ databases">
        <authorList>
            <person name="Cecchin M."/>
            <person name="Marcolungo L."/>
            <person name="Rossato M."/>
            <person name="Girolomoni L."/>
            <person name="Cosentino E."/>
            <person name="Cuine S."/>
            <person name="Li-Beisson Y."/>
            <person name="Delledonne M."/>
            <person name="Ballottari M."/>
        </authorList>
    </citation>
    <scope>NUCLEOTIDE SEQUENCE</scope>
    <source>
        <strain evidence="2">211/11P</strain>
        <tissue evidence="2">Whole cell</tissue>
    </source>
</reference>
<evidence type="ECO:0000313" key="3">
    <source>
        <dbReference type="Proteomes" id="UP001055712"/>
    </source>
</evidence>
<organism evidence="2 3">
    <name type="scientific">Chlorella vulgaris</name>
    <name type="common">Green alga</name>
    <dbReference type="NCBI Taxonomy" id="3077"/>
    <lineage>
        <taxon>Eukaryota</taxon>
        <taxon>Viridiplantae</taxon>
        <taxon>Chlorophyta</taxon>
        <taxon>core chlorophytes</taxon>
        <taxon>Trebouxiophyceae</taxon>
        <taxon>Chlorellales</taxon>
        <taxon>Chlorellaceae</taxon>
        <taxon>Chlorella clade</taxon>
        <taxon>Chlorella</taxon>
    </lineage>
</organism>
<dbReference type="PANTHER" id="PTHR32026">
    <property type="entry name" value="METHYLTRANSFERASE-LIKE PROTEIN 24"/>
    <property type="match status" value="1"/>
</dbReference>
<dbReference type="InterPro" id="IPR029063">
    <property type="entry name" value="SAM-dependent_MTases_sf"/>
</dbReference>
<reference evidence="2" key="1">
    <citation type="journal article" date="2019" name="Plant J.">
        <title>Chlorella vulgaris genome assembly and annotation reveals the molecular basis for metabolic acclimation to high light conditions.</title>
        <authorList>
            <person name="Cecchin M."/>
            <person name="Marcolungo L."/>
            <person name="Rossato M."/>
            <person name="Girolomoni L."/>
            <person name="Cosentino E."/>
            <person name="Cuine S."/>
            <person name="Li-Beisson Y."/>
            <person name="Delledonne M."/>
            <person name="Ballottari M."/>
        </authorList>
    </citation>
    <scope>NUCLEOTIDE SEQUENCE</scope>
    <source>
        <strain evidence="2">211/11P</strain>
    </source>
</reference>
<dbReference type="SUPFAM" id="SSF53335">
    <property type="entry name" value="S-adenosyl-L-methionine-dependent methyltransferases"/>
    <property type="match status" value="1"/>
</dbReference>
<dbReference type="Gene3D" id="3.40.50.150">
    <property type="entry name" value="Vaccinia Virus protein VP39"/>
    <property type="match status" value="1"/>
</dbReference>
<name>A0A9D4TSQ1_CHLVU</name>
<dbReference type="PANTHER" id="PTHR32026:SF10">
    <property type="entry name" value="METHYLTRANSFERASE-LIKE PROTEIN 24-RELATED"/>
    <property type="match status" value="1"/>
</dbReference>
<dbReference type="EMBL" id="SIDB01000005">
    <property type="protein sequence ID" value="KAI3432632.1"/>
    <property type="molecule type" value="Genomic_DNA"/>
</dbReference>
<gene>
    <name evidence="2" type="ORF">D9Q98_004178</name>
</gene>
<evidence type="ECO:0000259" key="1">
    <source>
        <dbReference type="Pfam" id="PF13383"/>
    </source>
</evidence>
<dbReference type="AlphaFoldDB" id="A0A9D4TSQ1"/>